<reference evidence="3 4" key="1">
    <citation type="journal article" date="2017" name="Antonie Van Leeuwenhoek">
        <title>Rhizobium rhizosphaerae sp. nov., a novel species isolated from rice rhizosphere.</title>
        <authorList>
            <person name="Zhao J.J."/>
            <person name="Zhang J."/>
            <person name="Zhang R.J."/>
            <person name="Zhang C.W."/>
            <person name="Yin H.Q."/>
            <person name="Zhang X.X."/>
        </authorList>
    </citation>
    <scope>NUCLEOTIDE SEQUENCE [LARGE SCALE GENOMIC DNA]</scope>
    <source>
        <strain evidence="3 4">E3</strain>
    </source>
</reference>
<feature type="chain" id="PRO_5003896847" description="Ice-binding protein C-terminal domain-containing protein" evidence="1">
    <location>
        <begin position="22"/>
        <end position="234"/>
    </location>
</feature>
<feature type="signal peptide" evidence="1">
    <location>
        <begin position="1"/>
        <end position="21"/>
    </location>
</feature>
<dbReference type="NCBIfam" id="TIGR02595">
    <property type="entry name" value="PEP_CTERM"/>
    <property type="match status" value="1"/>
</dbReference>
<evidence type="ECO:0000259" key="2">
    <source>
        <dbReference type="Pfam" id="PF07589"/>
    </source>
</evidence>
<accession>K6XQ71</accession>
<evidence type="ECO:0000256" key="1">
    <source>
        <dbReference type="SAM" id="SignalP"/>
    </source>
</evidence>
<dbReference type="NCBIfam" id="TIGR03370">
    <property type="entry name" value="VPLPA-CTERM"/>
    <property type="match status" value="1"/>
</dbReference>
<keyword evidence="4" id="KW-1185">Reference proteome</keyword>
<name>K6XQ71_9ALTE</name>
<sequence length="234" mass="24092">MKKNLIFAAVVMSLPIATAQADVIVLDFEGINSSYPSSDYANIEEFYNGGMSNQGTSGTNFGISFESNARAICLNTPGSSCSNTSRGGLGDPDSQLGGLFFLAGSGTNMNVAAGFEDGFSFFYTAINQGGSVQVFDDLDGTGNLLATLNLDVTSSTCGGEFGAGFCPFVAAGVAFDGIAKSVNWGGVANQVVFDDVTFGSATPGEIDVDVPEPASIAMLGLGLAGMVSMRRRRK</sequence>
<dbReference type="Proteomes" id="UP000006334">
    <property type="component" value="Unassembled WGS sequence"/>
</dbReference>
<protein>
    <recommendedName>
        <fullName evidence="2">Ice-binding protein C-terminal domain-containing protein</fullName>
    </recommendedName>
</protein>
<dbReference type="AlphaFoldDB" id="K6XQ71"/>
<evidence type="ECO:0000313" key="4">
    <source>
        <dbReference type="Proteomes" id="UP000006334"/>
    </source>
</evidence>
<organism evidence="3 4">
    <name type="scientific">Aliiglaciecola lipolytica E3</name>
    <dbReference type="NCBI Taxonomy" id="1127673"/>
    <lineage>
        <taxon>Bacteria</taxon>
        <taxon>Pseudomonadati</taxon>
        <taxon>Pseudomonadota</taxon>
        <taxon>Gammaproteobacteria</taxon>
        <taxon>Alteromonadales</taxon>
        <taxon>Alteromonadaceae</taxon>
        <taxon>Aliiglaciecola</taxon>
    </lineage>
</organism>
<dbReference type="InterPro" id="IPR022472">
    <property type="entry name" value="VPLPA-CTERM"/>
</dbReference>
<proteinExistence type="predicted"/>
<keyword evidence="1" id="KW-0732">Signal</keyword>
<dbReference type="InterPro" id="IPR013424">
    <property type="entry name" value="Ice-binding_C"/>
</dbReference>
<gene>
    <name evidence="3" type="ORF">GLIP_1160</name>
</gene>
<dbReference type="Pfam" id="PF07589">
    <property type="entry name" value="PEP-CTERM"/>
    <property type="match status" value="1"/>
</dbReference>
<feature type="domain" description="Ice-binding protein C-terminal" evidence="2">
    <location>
        <begin position="209"/>
        <end position="232"/>
    </location>
</feature>
<dbReference type="RefSeq" id="WP_008843618.1">
    <property type="nucleotide sequence ID" value="NZ_BAEN01000022.1"/>
</dbReference>
<dbReference type="EMBL" id="BAEN01000022">
    <property type="protein sequence ID" value="GAC13801.1"/>
    <property type="molecule type" value="Genomic_DNA"/>
</dbReference>
<comment type="caution">
    <text evidence="3">The sequence shown here is derived from an EMBL/GenBank/DDBJ whole genome shotgun (WGS) entry which is preliminary data.</text>
</comment>
<dbReference type="OrthoDB" id="6400733at2"/>
<evidence type="ECO:0000313" key="3">
    <source>
        <dbReference type="EMBL" id="GAC13801.1"/>
    </source>
</evidence>
<dbReference type="eggNOG" id="ENOG5033FTP">
    <property type="taxonomic scope" value="Bacteria"/>
</dbReference>